<feature type="transmembrane region" description="Helical" evidence="5">
    <location>
        <begin position="148"/>
        <end position="168"/>
    </location>
</feature>
<dbReference type="Pfam" id="PF05648">
    <property type="entry name" value="PEX11"/>
    <property type="match status" value="2"/>
</dbReference>
<dbReference type="PANTHER" id="PTHR12652:SF23">
    <property type="entry name" value="MICROBODY (PEROXISOME) PROLIFERATION PROTEIN PEROXIN 11B (EUROFUNG)"/>
    <property type="match status" value="1"/>
</dbReference>
<accession>A0A8H8RKR9</accession>
<feature type="transmembrane region" description="Helical" evidence="5">
    <location>
        <begin position="218"/>
        <end position="239"/>
    </location>
</feature>
<keyword evidence="5" id="KW-1133">Transmembrane helix</keyword>
<proteinExistence type="predicted"/>
<comment type="caution">
    <text evidence="6">The sequence shown here is derived from an EMBL/GenBank/DDBJ whole genome shotgun (WGS) entry which is preliminary data.</text>
</comment>
<evidence type="ECO:0000256" key="3">
    <source>
        <dbReference type="ARBA" id="ARBA00023140"/>
    </source>
</evidence>
<evidence type="ECO:0000256" key="5">
    <source>
        <dbReference type="SAM" id="Phobius"/>
    </source>
</evidence>
<feature type="transmembrane region" description="Helical" evidence="5">
    <location>
        <begin position="89"/>
        <end position="110"/>
    </location>
</feature>
<keyword evidence="5" id="KW-0812">Transmembrane</keyword>
<evidence type="ECO:0000256" key="1">
    <source>
        <dbReference type="ARBA" id="ARBA00022593"/>
    </source>
</evidence>
<sequence length="245" mass="27432">MLSPTKILRFTNDAAGLEKTLRLFQSLTQVIAFHSLSPTPYLRARSQLALGRRYFRLLKWADCFGLSYKAFVESSGVVGVLEVGKWSCLGLYFLLELFTLVSFPFLSAVYSRRVRCVRGFEADEEKLDAMGVHESDWAAPLFLEANKFWFYGICLSLLLGVVQLWGLGASPAKQSGEKEDAEKVKRERKEWEATRGIVARKFVIDGCDLLIPGVTTGWMVVSSANVGMAMVVSTLLASIDIWERV</sequence>
<evidence type="ECO:0000313" key="6">
    <source>
        <dbReference type="EMBL" id="TVY37355.1"/>
    </source>
</evidence>
<dbReference type="AlphaFoldDB" id="A0A8H8RKR9"/>
<dbReference type="GO" id="GO:0005778">
    <property type="term" value="C:peroxisomal membrane"/>
    <property type="evidence" value="ECO:0007669"/>
    <property type="project" value="UniProtKB-SubCell"/>
</dbReference>
<keyword evidence="3" id="KW-0576">Peroxisome</keyword>
<organism evidence="6 7">
    <name type="scientific">Lachnellula occidentalis</name>
    <dbReference type="NCBI Taxonomy" id="215460"/>
    <lineage>
        <taxon>Eukaryota</taxon>
        <taxon>Fungi</taxon>
        <taxon>Dikarya</taxon>
        <taxon>Ascomycota</taxon>
        <taxon>Pezizomycotina</taxon>
        <taxon>Leotiomycetes</taxon>
        <taxon>Helotiales</taxon>
        <taxon>Lachnaceae</taxon>
        <taxon>Lachnellula</taxon>
    </lineage>
</organism>
<keyword evidence="1" id="KW-0962">Peroxisome biogenesis</keyword>
<evidence type="ECO:0000256" key="2">
    <source>
        <dbReference type="ARBA" id="ARBA00023136"/>
    </source>
</evidence>
<dbReference type="PANTHER" id="PTHR12652">
    <property type="entry name" value="PEROXISOMAL BIOGENESIS FACTOR 11"/>
    <property type="match status" value="1"/>
</dbReference>
<dbReference type="Proteomes" id="UP000443090">
    <property type="component" value="Unassembled WGS sequence"/>
</dbReference>
<dbReference type="EMBL" id="QGMI01000717">
    <property type="protein sequence ID" value="TVY37355.1"/>
    <property type="molecule type" value="Genomic_DNA"/>
</dbReference>
<protein>
    <submittedName>
        <fullName evidence="6">Uncharacterized protein</fullName>
    </submittedName>
</protein>
<keyword evidence="2 5" id="KW-0472">Membrane</keyword>
<reference evidence="6 7" key="1">
    <citation type="submission" date="2018-05" db="EMBL/GenBank/DDBJ databases">
        <title>Genome sequencing and assembly of the regulated plant pathogen Lachnellula willkommii and related sister species for the development of diagnostic species identification markers.</title>
        <authorList>
            <person name="Giroux E."/>
            <person name="Bilodeau G."/>
        </authorList>
    </citation>
    <scope>NUCLEOTIDE SEQUENCE [LARGE SCALE GENOMIC DNA]</scope>
    <source>
        <strain evidence="6 7">CBS 160.35</strain>
    </source>
</reference>
<comment type="subcellular location">
    <subcellularLocation>
        <location evidence="4">Peroxisome membrane</location>
    </subcellularLocation>
</comment>
<dbReference type="GO" id="GO:0016559">
    <property type="term" value="P:peroxisome fission"/>
    <property type="evidence" value="ECO:0007669"/>
    <property type="project" value="InterPro"/>
</dbReference>
<evidence type="ECO:0000313" key="7">
    <source>
        <dbReference type="Proteomes" id="UP000443090"/>
    </source>
</evidence>
<name>A0A8H8RKR9_9HELO</name>
<evidence type="ECO:0000256" key="4">
    <source>
        <dbReference type="ARBA" id="ARBA00046271"/>
    </source>
</evidence>
<dbReference type="OrthoDB" id="3636394at2759"/>
<keyword evidence="7" id="KW-1185">Reference proteome</keyword>
<dbReference type="InterPro" id="IPR008733">
    <property type="entry name" value="PEX11"/>
</dbReference>
<gene>
    <name evidence="6" type="ORF">LOCC1_G006337</name>
</gene>